<sequence>LGSSSFTSDTRYFKCQACDAVSFLQGLDFTFRLCQIGSRGMVQTSTWLAYALPTDEAKEAESYS</sequence>
<organism evidence="1 2">
    <name type="scientific">Trifolium medium</name>
    <dbReference type="NCBI Taxonomy" id="97028"/>
    <lineage>
        <taxon>Eukaryota</taxon>
        <taxon>Viridiplantae</taxon>
        <taxon>Streptophyta</taxon>
        <taxon>Embryophyta</taxon>
        <taxon>Tracheophyta</taxon>
        <taxon>Spermatophyta</taxon>
        <taxon>Magnoliopsida</taxon>
        <taxon>eudicotyledons</taxon>
        <taxon>Gunneridae</taxon>
        <taxon>Pentapetalae</taxon>
        <taxon>rosids</taxon>
        <taxon>fabids</taxon>
        <taxon>Fabales</taxon>
        <taxon>Fabaceae</taxon>
        <taxon>Papilionoideae</taxon>
        <taxon>50 kb inversion clade</taxon>
        <taxon>NPAAA clade</taxon>
        <taxon>Hologalegina</taxon>
        <taxon>IRL clade</taxon>
        <taxon>Trifolieae</taxon>
        <taxon>Trifolium</taxon>
    </lineage>
</organism>
<protein>
    <submittedName>
        <fullName evidence="1">Uncharacterized protein</fullName>
    </submittedName>
</protein>
<name>A0A392PJU1_9FABA</name>
<evidence type="ECO:0000313" key="1">
    <source>
        <dbReference type="EMBL" id="MCI12052.1"/>
    </source>
</evidence>
<dbReference type="Proteomes" id="UP000265520">
    <property type="component" value="Unassembled WGS sequence"/>
</dbReference>
<proteinExistence type="predicted"/>
<feature type="non-terminal residue" evidence="1">
    <location>
        <position position="1"/>
    </location>
</feature>
<comment type="caution">
    <text evidence="1">The sequence shown here is derived from an EMBL/GenBank/DDBJ whole genome shotgun (WGS) entry which is preliminary data.</text>
</comment>
<evidence type="ECO:0000313" key="2">
    <source>
        <dbReference type="Proteomes" id="UP000265520"/>
    </source>
</evidence>
<accession>A0A392PJU1</accession>
<reference evidence="1 2" key="1">
    <citation type="journal article" date="2018" name="Front. Plant Sci.">
        <title>Red Clover (Trifolium pratense) and Zigzag Clover (T. medium) - A Picture of Genomic Similarities and Differences.</title>
        <authorList>
            <person name="Dluhosova J."/>
            <person name="Istvanek J."/>
            <person name="Nedelnik J."/>
            <person name="Repkova J."/>
        </authorList>
    </citation>
    <scope>NUCLEOTIDE SEQUENCE [LARGE SCALE GENOMIC DNA]</scope>
    <source>
        <strain evidence="2">cv. 10/8</strain>
        <tissue evidence="1">Leaf</tissue>
    </source>
</reference>
<keyword evidence="2" id="KW-1185">Reference proteome</keyword>
<dbReference type="EMBL" id="LXQA010082584">
    <property type="protein sequence ID" value="MCI12052.1"/>
    <property type="molecule type" value="Genomic_DNA"/>
</dbReference>
<dbReference type="AlphaFoldDB" id="A0A392PJU1"/>